<evidence type="ECO:0000313" key="12">
    <source>
        <dbReference type="EMBL" id="SFE65011.1"/>
    </source>
</evidence>
<dbReference type="PANTHER" id="PTHR32089:SF112">
    <property type="entry name" value="LYSOZYME-LIKE PROTEIN-RELATED"/>
    <property type="match status" value="1"/>
</dbReference>
<comment type="subcellular location">
    <subcellularLocation>
        <location evidence="1">Cell membrane</location>
        <topology evidence="1">Multi-pass membrane protein</topology>
    </subcellularLocation>
</comment>
<dbReference type="InterPro" id="IPR004089">
    <property type="entry name" value="MCPsignal_dom"/>
</dbReference>
<name>A0A1I2C9K2_9MICO</name>
<evidence type="ECO:0000259" key="10">
    <source>
        <dbReference type="PROSITE" id="PS50111"/>
    </source>
</evidence>
<dbReference type="InterPro" id="IPR004090">
    <property type="entry name" value="Chemotax_Me-accpt_rcpt"/>
</dbReference>
<feature type="transmembrane region" description="Helical" evidence="9">
    <location>
        <begin position="14"/>
        <end position="36"/>
    </location>
</feature>
<dbReference type="SMART" id="SM00304">
    <property type="entry name" value="HAMP"/>
    <property type="match status" value="1"/>
</dbReference>
<evidence type="ECO:0000256" key="3">
    <source>
        <dbReference type="ARBA" id="ARBA00022692"/>
    </source>
</evidence>
<keyword evidence="4 9" id="KW-1133">Transmembrane helix</keyword>
<dbReference type="RefSeq" id="WP_093374098.1">
    <property type="nucleotide sequence ID" value="NZ_BNAN01000001.1"/>
</dbReference>
<gene>
    <name evidence="12" type="ORF">SAMN04488035_0018</name>
</gene>
<evidence type="ECO:0000256" key="9">
    <source>
        <dbReference type="SAM" id="Phobius"/>
    </source>
</evidence>
<accession>A0A1I2C9K2</accession>
<dbReference type="STRING" id="285351.SAMN04488035_0018"/>
<dbReference type="Gene3D" id="1.10.287.950">
    <property type="entry name" value="Methyl-accepting chemotaxis protein"/>
    <property type="match status" value="1"/>
</dbReference>
<evidence type="ECO:0000256" key="5">
    <source>
        <dbReference type="ARBA" id="ARBA00023136"/>
    </source>
</evidence>
<protein>
    <submittedName>
        <fullName evidence="12">Methyl-accepting chemotaxis sensory transducer with Cache sensor</fullName>
    </submittedName>
</protein>
<dbReference type="SUPFAM" id="SSF58104">
    <property type="entry name" value="Methyl-accepting chemotaxis protein (MCP) signaling domain"/>
    <property type="match status" value="1"/>
</dbReference>
<keyword evidence="13" id="KW-1185">Reference proteome</keyword>
<dbReference type="Pfam" id="PF00672">
    <property type="entry name" value="HAMP"/>
    <property type="match status" value="1"/>
</dbReference>
<dbReference type="Pfam" id="PF17200">
    <property type="entry name" value="sCache_2"/>
    <property type="match status" value="1"/>
</dbReference>
<feature type="transmembrane region" description="Helical" evidence="9">
    <location>
        <begin position="194"/>
        <end position="213"/>
    </location>
</feature>
<dbReference type="GO" id="GO:0007165">
    <property type="term" value="P:signal transduction"/>
    <property type="evidence" value="ECO:0007669"/>
    <property type="project" value="UniProtKB-KW"/>
</dbReference>
<dbReference type="SMART" id="SM00283">
    <property type="entry name" value="MA"/>
    <property type="match status" value="1"/>
</dbReference>
<dbReference type="InterPro" id="IPR003660">
    <property type="entry name" value="HAMP_dom"/>
</dbReference>
<sequence>MTSRLNSTSIMQRLVAIVVLSALGMGVLALVASVLVRDRIMTERQDATRNVVESASGIVAYFGAQETAGALSQEEAQAAAIAAVRDLRYSGEEYFWINDMAPTMVMHPIKPEMDGTDLSANADPDGKLLFVEMVDVVRADGAGFVEYQWPKPGFDAPQPKVSYVTGYEPWGWVIGSGVYVDDVQGTALADAGKLLLTAAGLLVVTSAVCVLIARSIVRPIRRAADVLATGDLSVRLEEGAGRTELEHLAVALNAMLDRSSSVAQEVSRVAAQLDGAAQRLIATGDDIAETSALATGRTVDVAGSAAEVSSGIDTVAAGAHQMGASIAEIAQNANAAARIASQAVAAADATNRTVMALGESSAEISSVVKVITSIAEQTNLLALNATIEAARAGDAGKGFAVVASEVKDLAQETATATGGISDRVAAIQAAVEQAAAEIAQISSVIGQINDFQLTIAGAVEEQTATTNAMAQTMVQVADGGRTIATTLRDVEDASRATGTEIDTVRAAARELAETSRSLQTVVAAFTS</sequence>
<dbReference type="SMART" id="SM01049">
    <property type="entry name" value="Cache_2"/>
    <property type="match status" value="1"/>
</dbReference>
<evidence type="ECO:0000256" key="4">
    <source>
        <dbReference type="ARBA" id="ARBA00022989"/>
    </source>
</evidence>
<dbReference type="InterPro" id="IPR033480">
    <property type="entry name" value="sCache_2"/>
</dbReference>
<comment type="similarity">
    <text evidence="7">Belongs to the methyl-accepting chemotaxis (MCP) protein family.</text>
</comment>
<dbReference type="PANTHER" id="PTHR32089">
    <property type="entry name" value="METHYL-ACCEPTING CHEMOTAXIS PROTEIN MCPB"/>
    <property type="match status" value="1"/>
</dbReference>
<dbReference type="EMBL" id="FONZ01000001">
    <property type="protein sequence ID" value="SFE65011.1"/>
    <property type="molecule type" value="Genomic_DNA"/>
</dbReference>
<dbReference type="Pfam" id="PF00015">
    <property type="entry name" value="MCPsignal"/>
    <property type="match status" value="1"/>
</dbReference>
<feature type="domain" description="HAMP" evidence="11">
    <location>
        <begin position="214"/>
        <end position="264"/>
    </location>
</feature>
<keyword evidence="5 9" id="KW-0472">Membrane</keyword>
<keyword evidence="3 9" id="KW-0812">Transmembrane</keyword>
<organism evidence="12 13">
    <name type="scientific">Flavimobilis marinus</name>
    <dbReference type="NCBI Taxonomy" id="285351"/>
    <lineage>
        <taxon>Bacteria</taxon>
        <taxon>Bacillati</taxon>
        <taxon>Actinomycetota</taxon>
        <taxon>Actinomycetes</taxon>
        <taxon>Micrococcales</taxon>
        <taxon>Jonesiaceae</taxon>
        <taxon>Flavimobilis</taxon>
    </lineage>
</organism>
<proteinExistence type="inferred from homology"/>
<keyword evidence="6 8" id="KW-0807">Transducer</keyword>
<dbReference type="PROSITE" id="PS50111">
    <property type="entry name" value="CHEMOTAXIS_TRANSDUC_2"/>
    <property type="match status" value="1"/>
</dbReference>
<reference evidence="13" key="1">
    <citation type="submission" date="2016-10" db="EMBL/GenBank/DDBJ databases">
        <authorList>
            <person name="Varghese N."/>
            <person name="Submissions S."/>
        </authorList>
    </citation>
    <scope>NUCLEOTIDE SEQUENCE [LARGE SCALE GENOMIC DNA]</scope>
    <source>
        <strain evidence="13">DSM 19083</strain>
    </source>
</reference>
<dbReference type="Gene3D" id="3.30.450.20">
    <property type="entry name" value="PAS domain"/>
    <property type="match status" value="1"/>
</dbReference>
<dbReference type="GO" id="GO:0006935">
    <property type="term" value="P:chemotaxis"/>
    <property type="evidence" value="ECO:0007669"/>
    <property type="project" value="InterPro"/>
</dbReference>
<dbReference type="PRINTS" id="PR00260">
    <property type="entry name" value="CHEMTRNSDUCR"/>
</dbReference>
<dbReference type="AlphaFoldDB" id="A0A1I2C9K2"/>
<dbReference type="Proteomes" id="UP000198520">
    <property type="component" value="Unassembled WGS sequence"/>
</dbReference>
<feature type="domain" description="Methyl-accepting transducer" evidence="10">
    <location>
        <begin position="276"/>
        <end position="512"/>
    </location>
</feature>
<evidence type="ECO:0000259" key="11">
    <source>
        <dbReference type="PROSITE" id="PS50885"/>
    </source>
</evidence>
<evidence type="ECO:0000313" key="13">
    <source>
        <dbReference type="Proteomes" id="UP000198520"/>
    </source>
</evidence>
<keyword evidence="2" id="KW-1003">Cell membrane</keyword>
<dbReference type="CDD" id="cd06225">
    <property type="entry name" value="HAMP"/>
    <property type="match status" value="1"/>
</dbReference>
<evidence type="ECO:0000256" key="2">
    <source>
        <dbReference type="ARBA" id="ARBA00022475"/>
    </source>
</evidence>
<evidence type="ECO:0000256" key="7">
    <source>
        <dbReference type="ARBA" id="ARBA00029447"/>
    </source>
</evidence>
<dbReference type="GO" id="GO:0005886">
    <property type="term" value="C:plasma membrane"/>
    <property type="evidence" value="ECO:0007669"/>
    <property type="project" value="UniProtKB-SubCell"/>
</dbReference>
<evidence type="ECO:0000256" key="1">
    <source>
        <dbReference type="ARBA" id="ARBA00004651"/>
    </source>
</evidence>
<dbReference type="GO" id="GO:0004888">
    <property type="term" value="F:transmembrane signaling receptor activity"/>
    <property type="evidence" value="ECO:0007669"/>
    <property type="project" value="InterPro"/>
</dbReference>
<dbReference type="PROSITE" id="PS50885">
    <property type="entry name" value="HAMP"/>
    <property type="match status" value="1"/>
</dbReference>
<evidence type="ECO:0000256" key="8">
    <source>
        <dbReference type="PROSITE-ProRule" id="PRU00284"/>
    </source>
</evidence>
<evidence type="ECO:0000256" key="6">
    <source>
        <dbReference type="ARBA" id="ARBA00023224"/>
    </source>
</evidence>